<keyword evidence="2 3" id="KW-0326">Glycosidase</keyword>
<accession>A0A1I6JR18</accession>
<protein>
    <submittedName>
        <fullName evidence="5">Endoglucanase</fullName>
    </submittedName>
</protein>
<dbReference type="InterPro" id="IPR017853">
    <property type="entry name" value="GH"/>
</dbReference>
<dbReference type="GO" id="GO:0004553">
    <property type="term" value="F:hydrolase activity, hydrolyzing O-glycosyl compounds"/>
    <property type="evidence" value="ECO:0007669"/>
    <property type="project" value="InterPro"/>
</dbReference>
<dbReference type="RefSeq" id="WP_091903912.1">
    <property type="nucleotide sequence ID" value="NZ_CANMGB010000004.1"/>
</dbReference>
<dbReference type="EMBL" id="FOYX01000003">
    <property type="protein sequence ID" value="SFR81422.1"/>
    <property type="molecule type" value="Genomic_DNA"/>
</dbReference>
<dbReference type="AlphaFoldDB" id="A0A1I6JR18"/>
<evidence type="ECO:0000313" key="5">
    <source>
        <dbReference type="EMBL" id="SFR81422.1"/>
    </source>
</evidence>
<keyword evidence="1 3" id="KW-0378">Hydrolase</keyword>
<sequence length="357" mass="40596">MFKKYEVTIIVFLLSIIILSCGTSNTESTSPVIITETSVEEIPTTPTAPTDPNTEDTVVSLHGQLHIEGTKILDQNNNEVQLRGMSFFWSQWIGEFYTPQTVRWLKEDWQCTIVRAAMAVEDSEGYITNPETEKNKVFTVIDAAIAEGIYVIVDWHSHHAEDYEEQAKAFFSEVAQKYGDRPNIIYEIYNEPLDVSWDNVLKPYHEAVLAEIRKYDLDNIVVCGTRNWSQNVDDVIGNKIDDENVAYTLHYYATTHKQELRDTAQEALDNNIALFVTEFGTTDASGDGFIDIQEANTWWEFLDENKISWCNWSIADKDESSAALLPNSSTTGNWNASDLTQSGTMVREELKSKNPQF</sequence>
<dbReference type="PROSITE" id="PS00659">
    <property type="entry name" value="GLYCOSYL_HYDROL_F5"/>
    <property type="match status" value="1"/>
</dbReference>
<dbReference type="Pfam" id="PF00150">
    <property type="entry name" value="Cellulase"/>
    <property type="match status" value="1"/>
</dbReference>
<dbReference type="GO" id="GO:0000272">
    <property type="term" value="P:polysaccharide catabolic process"/>
    <property type="evidence" value="ECO:0007669"/>
    <property type="project" value="InterPro"/>
</dbReference>
<evidence type="ECO:0000256" key="2">
    <source>
        <dbReference type="ARBA" id="ARBA00023295"/>
    </source>
</evidence>
<evidence type="ECO:0000259" key="4">
    <source>
        <dbReference type="Pfam" id="PF00150"/>
    </source>
</evidence>
<dbReference type="PROSITE" id="PS51257">
    <property type="entry name" value="PROKAR_LIPOPROTEIN"/>
    <property type="match status" value="1"/>
</dbReference>
<dbReference type="PANTHER" id="PTHR34142">
    <property type="entry name" value="ENDO-BETA-1,4-GLUCANASE A"/>
    <property type="match status" value="1"/>
</dbReference>
<comment type="similarity">
    <text evidence="3">Belongs to the glycosyl hydrolase 5 (cellulase A) family.</text>
</comment>
<gene>
    <name evidence="5" type="ORF">SAMN04488010_2881</name>
</gene>
<keyword evidence="6" id="KW-1185">Reference proteome</keyword>
<organism evidence="5 6">
    <name type="scientific">Maribacter stanieri</name>
    <dbReference type="NCBI Taxonomy" id="440514"/>
    <lineage>
        <taxon>Bacteria</taxon>
        <taxon>Pseudomonadati</taxon>
        <taxon>Bacteroidota</taxon>
        <taxon>Flavobacteriia</taxon>
        <taxon>Flavobacteriales</taxon>
        <taxon>Flavobacteriaceae</taxon>
        <taxon>Maribacter</taxon>
    </lineage>
</organism>
<dbReference type="InterPro" id="IPR001547">
    <property type="entry name" value="Glyco_hydro_5"/>
</dbReference>
<dbReference type="SUPFAM" id="SSF51445">
    <property type="entry name" value="(Trans)glycosidases"/>
    <property type="match status" value="1"/>
</dbReference>
<dbReference type="Gene3D" id="3.20.20.80">
    <property type="entry name" value="Glycosidases"/>
    <property type="match status" value="1"/>
</dbReference>
<feature type="domain" description="Glycoside hydrolase family 5" evidence="4">
    <location>
        <begin position="73"/>
        <end position="317"/>
    </location>
</feature>
<dbReference type="STRING" id="440514.SAMN04488010_2881"/>
<evidence type="ECO:0000256" key="1">
    <source>
        <dbReference type="ARBA" id="ARBA00022801"/>
    </source>
</evidence>
<dbReference type="InterPro" id="IPR018087">
    <property type="entry name" value="Glyco_hydro_5_CS"/>
</dbReference>
<dbReference type="Proteomes" id="UP000199462">
    <property type="component" value="Unassembled WGS sequence"/>
</dbReference>
<name>A0A1I6JR18_9FLAO</name>
<reference evidence="6" key="1">
    <citation type="submission" date="2016-10" db="EMBL/GenBank/DDBJ databases">
        <authorList>
            <person name="Varghese N."/>
            <person name="Submissions S."/>
        </authorList>
    </citation>
    <scope>NUCLEOTIDE SEQUENCE [LARGE SCALE GENOMIC DNA]</scope>
    <source>
        <strain evidence="6">DSM 19891</strain>
    </source>
</reference>
<dbReference type="PANTHER" id="PTHR34142:SF1">
    <property type="entry name" value="GLYCOSIDE HYDROLASE FAMILY 5 DOMAIN-CONTAINING PROTEIN"/>
    <property type="match status" value="1"/>
</dbReference>
<evidence type="ECO:0000313" key="6">
    <source>
        <dbReference type="Proteomes" id="UP000199462"/>
    </source>
</evidence>
<proteinExistence type="inferred from homology"/>
<evidence type="ECO:0000256" key="3">
    <source>
        <dbReference type="RuleBase" id="RU361153"/>
    </source>
</evidence>